<protein>
    <submittedName>
        <fullName evidence="3">Uncharacterized protein</fullName>
    </submittedName>
</protein>
<feature type="chain" id="PRO_5012330292" evidence="2">
    <location>
        <begin position="22"/>
        <end position="360"/>
    </location>
</feature>
<organism evidence="3 4">
    <name type="scientific">Folsomia candida</name>
    <name type="common">Springtail</name>
    <dbReference type="NCBI Taxonomy" id="158441"/>
    <lineage>
        <taxon>Eukaryota</taxon>
        <taxon>Metazoa</taxon>
        <taxon>Ecdysozoa</taxon>
        <taxon>Arthropoda</taxon>
        <taxon>Hexapoda</taxon>
        <taxon>Collembola</taxon>
        <taxon>Entomobryomorpha</taxon>
        <taxon>Isotomoidea</taxon>
        <taxon>Isotomidae</taxon>
        <taxon>Proisotominae</taxon>
        <taxon>Folsomia</taxon>
    </lineage>
</organism>
<comment type="caution">
    <text evidence="3">The sequence shown here is derived from an EMBL/GenBank/DDBJ whole genome shotgun (WGS) entry which is preliminary data.</text>
</comment>
<keyword evidence="4" id="KW-1185">Reference proteome</keyword>
<evidence type="ECO:0000256" key="2">
    <source>
        <dbReference type="SAM" id="SignalP"/>
    </source>
</evidence>
<evidence type="ECO:0000256" key="1">
    <source>
        <dbReference type="SAM" id="MobiDB-lite"/>
    </source>
</evidence>
<feature type="compositionally biased region" description="Basic and acidic residues" evidence="1">
    <location>
        <begin position="259"/>
        <end position="271"/>
    </location>
</feature>
<dbReference type="EMBL" id="LNIX01000003">
    <property type="protein sequence ID" value="OXA57968.1"/>
    <property type="molecule type" value="Genomic_DNA"/>
</dbReference>
<reference evidence="3 4" key="1">
    <citation type="submission" date="2015-12" db="EMBL/GenBank/DDBJ databases">
        <title>The genome of Folsomia candida.</title>
        <authorList>
            <person name="Faddeeva A."/>
            <person name="Derks M.F."/>
            <person name="Anvar Y."/>
            <person name="Smit S."/>
            <person name="Van Straalen N."/>
            <person name="Roelofs D."/>
        </authorList>
    </citation>
    <scope>NUCLEOTIDE SEQUENCE [LARGE SCALE GENOMIC DNA]</scope>
    <source>
        <strain evidence="3 4">VU population</strain>
        <tissue evidence="3">Whole body</tissue>
    </source>
</reference>
<sequence>MASTLKLSLLLLTAIAATTNCFHLPELETSASDKEYGAAPHVKTLFGLGLGYQKVVWYKPVLVLQKPKHNFHEQKKGRRVVINGYGPRPNYYYDNPSTSHHPNVNYGSVSAGDGKDHDQHQQYGISAPNHYDHQQDYTDDANAGTYEQEDETHSEHEISDSTWKNDGIQQNEYTVEPDAKHIPMEHRQIVKKYPHGRRQQQVSYVNQGDPRRRLLQRPRPRPRPANPSVNGGRTVTFVGKVKKLRRPVKDNNKLTSIAEHGDQGKMLEDYNRLVQSHNDENTDDDDEDEGGHHEDEADHQRDDEEEADSNSNPEEVYVQKQKWDQTPWKGVRVEDNVLKSHHPSSISDILNVKGTVKPKA</sequence>
<feature type="region of interest" description="Disordered" evidence="1">
    <location>
        <begin position="92"/>
        <end position="168"/>
    </location>
</feature>
<gene>
    <name evidence="3" type="ORF">Fcan01_06655</name>
</gene>
<feature type="compositionally biased region" description="Basic residues" evidence="1">
    <location>
        <begin position="213"/>
        <end position="222"/>
    </location>
</feature>
<feature type="region of interest" description="Disordered" evidence="1">
    <location>
        <begin position="339"/>
        <end position="360"/>
    </location>
</feature>
<proteinExistence type="predicted"/>
<feature type="compositionally biased region" description="Polar residues" evidence="1">
    <location>
        <begin position="95"/>
        <end position="108"/>
    </location>
</feature>
<feature type="region of interest" description="Disordered" evidence="1">
    <location>
        <begin position="195"/>
        <end position="327"/>
    </location>
</feature>
<accession>A0A226EL76</accession>
<feature type="compositionally biased region" description="Basic and acidic residues" evidence="1">
    <location>
        <begin position="290"/>
        <end position="302"/>
    </location>
</feature>
<evidence type="ECO:0000313" key="4">
    <source>
        <dbReference type="Proteomes" id="UP000198287"/>
    </source>
</evidence>
<dbReference type="Proteomes" id="UP000198287">
    <property type="component" value="Unassembled WGS sequence"/>
</dbReference>
<evidence type="ECO:0000313" key="3">
    <source>
        <dbReference type="EMBL" id="OXA57968.1"/>
    </source>
</evidence>
<feature type="signal peptide" evidence="2">
    <location>
        <begin position="1"/>
        <end position="21"/>
    </location>
</feature>
<name>A0A226EL76_FOLCA</name>
<keyword evidence="2" id="KW-0732">Signal</keyword>
<dbReference type="AlphaFoldDB" id="A0A226EL76"/>